<name>A0ABT6SIB1_9ACTN</name>
<dbReference type="PROSITE" id="PS51257">
    <property type="entry name" value="PROKAR_LIPOPROTEIN"/>
    <property type="match status" value="1"/>
</dbReference>
<keyword evidence="1" id="KW-0732">Signal</keyword>
<keyword evidence="3" id="KW-1185">Reference proteome</keyword>
<gene>
    <name evidence="2" type="ORF">QIS96_29525</name>
</gene>
<organism evidence="2 3">
    <name type="scientific">Streptomyces cavernicola</name>
    <dbReference type="NCBI Taxonomy" id="3043613"/>
    <lineage>
        <taxon>Bacteria</taxon>
        <taxon>Bacillati</taxon>
        <taxon>Actinomycetota</taxon>
        <taxon>Actinomycetes</taxon>
        <taxon>Kitasatosporales</taxon>
        <taxon>Streptomycetaceae</taxon>
        <taxon>Streptomyces</taxon>
    </lineage>
</organism>
<dbReference type="Proteomes" id="UP001223978">
    <property type="component" value="Unassembled WGS sequence"/>
</dbReference>
<accession>A0ABT6SIB1</accession>
<dbReference type="RefSeq" id="WP_282545847.1">
    <property type="nucleotide sequence ID" value="NZ_JASCIQ010000038.1"/>
</dbReference>
<evidence type="ECO:0000313" key="2">
    <source>
        <dbReference type="EMBL" id="MDI3407943.1"/>
    </source>
</evidence>
<evidence type="ECO:0000256" key="1">
    <source>
        <dbReference type="SAM" id="SignalP"/>
    </source>
</evidence>
<sequence>MIHRRRTPPTLALLTSLALAGCTAGSGKNDPLPVKSKSKAEYEVRALIDLLADEIGSEADPETVDKNFRECRGKQGEEANDGRFDLGYSVAVPHPRAEYNPGLKKLRKRLEAEGYKVTDYREGDWRNILLYAKGGDANYFVRVGASKPPYDEMTLSVKTPCFLPPMVDQE</sequence>
<dbReference type="EMBL" id="JASCIQ010000038">
    <property type="protein sequence ID" value="MDI3407943.1"/>
    <property type="molecule type" value="Genomic_DNA"/>
</dbReference>
<proteinExistence type="predicted"/>
<feature type="signal peptide" evidence="1">
    <location>
        <begin position="1"/>
        <end position="20"/>
    </location>
</feature>
<evidence type="ECO:0000313" key="3">
    <source>
        <dbReference type="Proteomes" id="UP001223978"/>
    </source>
</evidence>
<reference evidence="2 3" key="1">
    <citation type="submission" date="2023-05" db="EMBL/GenBank/DDBJ databases">
        <title>Draft genome sequence of Streptomyces sp. B-S-A6 isolated from a cave soil in Thailand.</title>
        <authorList>
            <person name="Chamroensaksri N."/>
            <person name="Muangham S."/>
        </authorList>
    </citation>
    <scope>NUCLEOTIDE SEQUENCE [LARGE SCALE GENOMIC DNA]</scope>
    <source>
        <strain evidence="2 3">B-S-A6</strain>
    </source>
</reference>
<comment type="caution">
    <text evidence="2">The sequence shown here is derived from an EMBL/GenBank/DDBJ whole genome shotgun (WGS) entry which is preliminary data.</text>
</comment>
<protein>
    <submittedName>
        <fullName evidence="2">Uncharacterized protein</fullName>
    </submittedName>
</protein>
<feature type="chain" id="PRO_5045250773" evidence="1">
    <location>
        <begin position="21"/>
        <end position="170"/>
    </location>
</feature>